<evidence type="ECO:0000259" key="5">
    <source>
        <dbReference type="PROSITE" id="PS50977"/>
    </source>
</evidence>
<evidence type="ECO:0000256" key="4">
    <source>
        <dbReference type="PROSITE-ProRule" id="PRU00335"/>
    </source>
</evidence>
<dbReference type="PROSITE" id="PS50977">
    <property type="entry name" value="HTH_TETR_2"/>
    <property type="match status" value="1"/>
</dbReference>
<name>A0ABN1PKY4_9ACTN</name>
<keyword evidence="2 4" id="KW-0238">DNA-binding</keyword>
<reference evidence="6 7" key="1">
    <citation type="journal article" date="2019" name="Int. J. Syst. Evol. Microbiol.">
        <title>The Global Catalogue of Microorganisms (GCM) 10K type strain sequencing project: providing services to taxonomists for standard genome sequencing and annotation.</title>
        <authorList>
            <consortium name="The Broad Institute Genomics Platform"/>
            <consortium name="The Broad Institute Genome Sequencing Center for Infectious Disease"/>
            <person name="Wu L."/>
            <person name="Ma J."/>
        </authorList>
    </citation>
    <scope>NUCLEOTIDE SEQUENCE [LARGE SCALE GENOMIC DNA]</scope>
    <source>
        <strain evidence="6 7">JCM 11136</strain>
    </source>
</reference>
<dbReference type="InterPro" id="IPR036271">
    <property type="entry name" value="Tet_transcr_reg_TetR-rel_C_sf"/>
</dbReference>
<keyword evidence="7" id="KW-1185">Reference proteome</keyword>
<proteinExistence type="predicted"/>
<dbReference type="InterPro" id="IPR050109">
    <property type="entry name" value="HTH-type_TetR-like_transc_reg"/>
</dbReference>
<dbReference type="EMBL" id="BAAAHQ010000015">
    <property type="protein sequence ID" value="GAA0929791.1"/>
    <property type="molecule type" value="Genomic_DNA"/>
</dbReference>
<comment type="caution">
    <text evidence="6">The sequence shown here is derived from an EMBL/GenBank/DDBJ whole genome shotgun (WGS) entry which is preliminary data.</text>
</comment>
<evidence type="ECO:0000313" key="6">
    <source>
        <dbReference type="EMBL" id="GAA0929791.1"/>
    </source>
</evidence>
<dbReference type="RefSeq" id="WP_343950828.1">
    <property type="nucleotide sequence ID" value="NZ_BAAAHQ010000015.1"/>
</dbReference>
<evidence type="ECO:0000256" key="3">
    <source>
        <dbReference type="ARBA" id="ARBA00023163"/>
    </source>
</evidence>
<sequence length="236" mass="26143">MARPPADPTRIRERAHRVLDASADLVLRWGYDKTTIEDVARAAEVAKGTIYLHWNTRDQLFVALLRRERTRMLTEVVEQDPRTLDELVHAVTAATLRLPLMRAVLLSDSQVLGKLARLKRDRTPGGFDEGFARLMGRLQDLGVLRRDLSPAELVTIVSSVLYGYLLMGETAAEPYRLADPRLAHLVAETVRRTVAPDTAPDAPDTAAVADAVRVYLGEAVETARRKLEDVLEGGTG</sequence>
<gene>
    <name evidence="6" type="ORF">GCM10009560_33880</name>
</gene>
<evidence type="ECO:0000256" key="2">
    <source>
        <dbReference type="ARBA" id="ARBA00023125"/>
    </source>
</evidence>
<accession>A0ABN1PKY4</accession>
<dbReference type="PANTHER" id="PTHR30055">
    <property type="entry name" value="HTH-TYPE TRANSCRIPTIONAL REGULATOR RUTR"/>
    <property type="match status" value="1"/>
</dbReference>
<dbReference type="InterPro" id="IPR009057">
    <property type="entry name" value="Homeodomain-like_sf"/>
</dbReference>
<evidence type="ECO:0000256" key="1">
    <source>
        <dbReference type="ARBA" id="ARBA00023015"/>
    </source>
</evidence>
<dbReference type="SUPFAM" id="SSF48498">
    <property type="entry name" value="Tetracyclin repressor-like, C-terminal domain"/>
    <property type="match status" value="1"/>
</dbReference>
<keyword evidence="1" id="KW-0805">Transcription regulation</keyword>
<organism evidence="6 7">
    <name type="scientific">Nonomuraea longicatena</name>
    <dbReference type="NCBI Taxonomy" id="83682"/>
    <lineage>
        <taxon>Bacteria</taxon>
        <taxon>Bacillati</taxon>
        <taxon>Actinomycetota</taxon>
        <taxon>Actinomycetes</taxon>
        <taxon>Streptosporangiales</taxon>
        <taxon>Streptosporangiaceae</taxon>
        <taxon>Nonomuraea</taxon>
    </lineage>
</organism>
<dbReference type="Pfam" id="PF00440">
    <property type="entry name" value="TetR_N"/>
    <property type="match status" value="1"/>
</dbReference>
<feature type="domain" description="HTH tetR-type" evidence="5">
    <location>
        <begin position="12"/>
        <end position="72"/>
    </location>
</feature>
<dbReference type="InterPro" id="IPR001647">
    <property type="entry name" value="HTH_TetR"/>
</dbReference>
<dbReference type="Gene3D" id="1.10.357.10">
    <property type="entry name" value="Tetracycline Repressor, domain 2"/>
    <property type="match status" value="1"/>
</dbReference>
<dbReference type="SUPFAM" id="SSF46689">
    <property type="entry name" value="Homeodomain-like"/>
    <property type="match status" value="1"/>
</dbReference>
<dbReference type="Proteomes" id="UP001501578">
    <property type="component" value="Unassembled WGS sequence"/>
</dbReference>
<protein>
    <submittedName>
        <fullName evidence="6">Helix-turn-helix domain-containing protein</fullName>
    </submittedName>
</protein>
<dbReference type="PRINTS" id="PR00455">
    <property type="entry name" value="HTHTETR"/>
</dbReference>
<dbReference type="PANTHER" id="PTHR30055:SF234">
    <property type="entry name" value="HTH-TYPE TRANSCRIPTIONAL REGULATOR BETI"/>
    <property type="match status" value="1"/>
</dbReference>
<feature type="DNA-binding region" description="H-T-H motif" evidence="4">
    <location>
        <begin position="35"/>
        <end position="54"/>
    </location>
</feature>
<keyword evidence="3" id="KW-0804">Transcription</keyword>
<evidence type="ECO:0000313" key="7">
    <source>
        <dbReference type="Proteomes" id="UP001501578"/>
    </source>
</evidence>